<name>A0A1T1DHN0_9LEPT</name>
<proteinExistence type="predicted"/>
<protein>
    <submittedName>
        <fullName evidence="1">Uncharacterized protein</fullName>
    </submittedName>
</protein>
<comment type="caution">
    <text evidence="1">The sequence shown here is derived from an EMBL/GenBank/DDBJ whole genome shotgun (WGS) entry which is preliminary data.</text>
</comment>
<gene>
    <name evidence="1" type="ORF">B1J93_17550</name>
</gene>
<dbReference type="AlphaFoldDB" id="A0A1T1DHN0"/>
<reference evidence="1 2" key="1">
    <citation type="submission" date="2017-02" db="EMBL/GenBank/DDBJ databases">
        <title>Comparative genomic analysis of Brazilian Leptospira kirschneri strains of different serogroups.</title>
        <authorList>
            <person name="Moreno L.Z."/>
            <person name="Miraglia F."/>
            <person name="Kremer F.S."/>
            <person name="Eslabao M.R."/>
            <person name="Lilenbaum W."/>
            <person name="Dellagostin O.A."/>
            <person name="Moreno A.M."/>
        </authorList>
    </citation>
    <scope>NUCLEOTIDE SEQUENCE [LARGE SCALE GENOMIC DNA]</scope>
    <source>
        <strain evidence="1 2">M110/06</strain>
    </source>
</reference>
<sequence length="60" mass="7123">MKLKTKYRIMFLLYNLLTGAENTIRQSRNSSKLSYVEFTLLMCKRLVWVFYSVIPSSLLL</sequence>
<dbReference type="Proteomes" id="UP000191008">
    <property type="component" value="Unassembled WGS sequence"/>
</dbReference>
<evidence type="ECO:0000313" key="2">
    <source>
        <dbReference type="Proteomes" id="UP000191008"/>
    </source>
</evidence>
<evidence type="ECO:0000313" key="1">
    <source>
        <dbReference type="EMBL" id="OOV40339.1"/>
    </source>
</evidence>
<dbReference type="EMBL" id="MVIT01000077">
    <property type="protein sequence ID" value="OOV40339.1"/>
    <property type="molecule type" value="Genomic_DNA"/>
</dbReference>
<accession>A0A1T1DHN0</accession>
<organism evidence="1 2">
    <name type="scientific">Leptospira kirschneri serovar Pomona</name>
    <dbReference type="NCBI Taxonomy" id="561005"/>
    <lineage>
        <taxon>Bacteria</taxon>
        <taxon>Pseudomonadati</taxon>
        <taxon>Spirochaetota</taxon>
        <taxon>Spirochaetia</taxon>
        <taxon>Leptospirales</taxon>
        <taxon>Leptospiraceae</taxon>
        <taxon>Leptospira</taxon>
    </lineage>
</organism>